<dbReference type="PANTHER" id="PTHR45809">
    <property type="entry name" value="VIRAL IAP-ASSOCIATED FACTOR HOMOLOG"/>
    <property type="match status" value="1"/>
</dbReference>
<sequence>MATLGTGGKHETTEWEDILREKGVIPEKTEEEILEEQLGDFVEEVAQTYDPHAKKTVEELDEDLDDADSEEERILQKYRDARINELKANSLKPRFGPGLKHISADEWKEEVTNSRADAYVVVLLLQDGIESCTLMRQNLLALSTKFVHTKFLTCKATDAIKNYPDSKLPTVLVYKEGKVLANFVGLEKFRGLRTDADDVEWELGRVGAVESDMDERPHSEDKSFNLRRV</sequence>
<accession>A0A7S1ETK7</accession>
<dbReference type="InterPro" id="IPR000771">
    <property type="entry name" value="FBA_II"/>
</dbReference>
<feature type="domain" description="Phosducin" evidence="2">
    <location>
        <begin position="54"/>
        <end position="200"/>
    </location>
</feature>
<evidence type="ECO:0000313" key="3">
    <source>
        <dbReference type="EMBL" id="CAD8822954.1"/>
    </source>
</evidence>
<dbReference type="EMBL" id="HBFP01010235">
    <property type="protein sequence ID" value="CAD8822954.1"/>
    <property type="molecule type" value="Transcribed_RNA"/>
</dbReference>
<organism evidence="3">
    <name type="scientific">Timspurckia oligopyrenoides</name>
    <dbReference type="NCBI Taxonomy" id="708627"/>
    <lineage>
        <taxon>Eukaryota</taxon>
        <taxon>Rhodophyta</taxon>
        <taxon>Bangiophyceae</taxon>
        <taxon>Porphyridiales</taxon>
        <taxon>Porphyridiaceae</taxon>
        <taxon>Timspurckia</taxon>
    </lineage>
</organism>
<protein>
    <recommendedName>
        <fullName evidence="2">Phosducin domain-containing protein</fullName>
    </recommendedName>
</protein>
<dbReference type="AlphaFoldDB" id="A0A7S1ETK7"/>
<dbReference type="Pfam" id="PF02114">
    <property type="entry name" value="Phosducin"/>
    <property type="match status" value="1"/>
</dbReference>
<gene>
    <name evidence="3" type="ORF">TOLI1172_LOCUS7350</name>
</gene>
<proteinExistence type="inferred from homology"/>
<evidence type="ECO:0000259" key="2">
    <source>
        <dbReference type="Pfam" id="PF02114"/>
    </source>
</evidence>
<dbReference type="SUPFAM" id="SSF52833">
    <property type="entry name" value="Thioredoxin-like"/>
    <property type="match status" value="1"/>
</dbReference>
<evidence type="ECO:0000256" key="1">
    <source>
        <dbReference type="ARBA" id="ARBA00009686"/>
    </source>
</evidence>
<dbReference type="GO" id="GO:0006457">
    <property type="term" value="P:protein folding"/>
    <property type="evidence" value="ECO:0007669"/>
    <property type="project" value="TreeGrafter"/>
</dbReference>
<name>A0A7S1ETK7_9RHOD</name>
<reference evidence="3" key="1">
    <citation type="submission" date="2021-01" db="EMBL/GenBank/DDBJ databases">
        <authorList>
            <person name="Corre E."/>
            <person name="Pelletier E."/>
            <person name="Niang G."/>
            <person name="Scheremetjew M."/>
            <person name="Finn R."/>
            <person name="Kale V."/>
            <person name="Holt S."/>
            <person name="Cochrane G."/>
            <person name="Meng A."/>
            <person name="Brown T."/>
            <person name="Cohen L."/>
        </authorList>
    </citation>
    <scope>NUCLEOTIDE SEQUENCE</scope>
    <source>
        <strain evidence="3">CCMP3278</strain>
    </source>
</reference>
<dbReference type="GO" id="GO:0008270">
    <property type="term" value="F:zinc ion binding"/>
    <property type="evidence" value="ECO:0007669"/>
    <property type="project" value="InterPro"/>
</dbReference>
<comment type="similarity">
    <text evidence="1">Belongs to the phosducin family.</text>
</comment>
<dbReference type="InterPro" id="IPR036249">
    <property type="entry name" value="Thioredoxin-like_sf"/>
</dbReference>
<dbReference type="InterPro" id="IPR024253">
    <property type="entry name" value="Phosducin_thioredoxin-like_dom"/>
</dbReference>
<dbReference type="PROSITE" id="PS00806">
    <property type="entry name" value="ALDOLASE_CLASS_II_2"/>
    <property type="match status" value="1"/>
</dbReference>
<dbReference type="GO" id="GO:0016832">
    <property type="term" value="F:aldehyde-lyase activity"/>
    <property type="evidence" value="ECO:0007669"/>
    <property type="project" value="InterPro"/>
</dbReference>
<dbReference type="Gene3D" id="3.40.30.10">
    <property type="entry name" value="Glutaredoxin"/>
    <property type="match status" value="1"/>
</dbReference>
<dbReference type="GO" id="GO:0005975">
    <property type="term" value="P:carbohydrate metabolic process"/>
    <property type="evidence" value="ECO:0007669"/>
    <property type="project" value="InterPro"/>
</dbReference>
<dbReference type="InterPro" id="IPR051498">
    <property type="entry name" value="Phosducin-like_chap/apop_reg"/>
</dbReference>
<dbReference type="PANTHER" id="PTHR45809:SF3">
    <property type="entry name" value="VIRAL IAP-ASSOCIATED FACTOR HOMOLOG"/>
    <property type="match status" value="1"/>
</dbReference>
<dbReference type="GO" id="GO:0005737">
    <property type="term" value="C:cytoplasm"/>
    <property type="evidence" value="ECO:0007669"/>
    <property type="project" value="TreeGrafter"/>
</dbReference>